<name>A0ABW9CE50_9BURK</name>
<protein>
    <submittedName>
        <fullName evidence="1">Uncharacterized protein</fullName>
    </submittedName>
</protein>
<keyword evidence="2" id="KW-1185">Reference proteome</keyword>
<comment type="caution">
    <text evidence="1">The sequence shown here is derived from an EMBL/GenBank/DDBJ whole genome shotgun (WGS) entry which is preliminary data.</text>
</comment>
<accession>A0ABW9CE50</accession>
<dbReference type="RefSeq" id="WP_408131884.1">
    <property type="nucleotide sequence ID" value="NZ_JAQQDH010000030.1"/>
</dbReference>
<sequence length="67" mass="7080">MKRFAKVNGDRVEAVIETNTQPGPDFIEVPSDTPCAPGYLYLDGAFKHAGAPFGYRVGIGYGIGCGS</sequence>
<reference evidence="1 2" key="1">
    <citation type="journal article" date="2024" name="Chem. Sci.">
        <title>Discovery of megapolipeptins by genome mining of a Burkholderiales bacteria collection.</title>
        <authorList>
            <person name="Paulo B.S."/>
            <person name="Recchia M.J.J."/>
            <person name="Lee S."/>
            <person name="Fergusson C.H."/>
            <person name="Romanowski S.B."/>
            <person name="Hernandez A."/>
            <person name="Krull N."/>
            <person name="Liu D.Y."/>
            <person name="Cavanagh H."/>
            <person name="Bos A."/>
            <person name="Gray C.A."/>
            <person name="Murphy B.T."/>
            <person name="Linington R.G."/>
            <person name="Eustaquio A.S."/>
        </authorList>
    </citation>
    <scope>NUCLEOTIDE SEQUENCE [LARGE SCALE GENOMIC DNA]</scope>
    <source>
        <strain evidence="1 2">RL17-379-BIB-C</strain>
    </source>
</reference>
<dbReference type="Proteomes" id="UP001629288">
    <property type="component" value="Unassembled WGS sequence"/>
</dbReference>
<evidence type="ECO:0000313" key="1">
    <source>
        <dbReference type="EMBL" id="MFM0448615.1"/>
    </source>
</evidence>
<dbReference type="EMBL" id="JAQQDH010000030">
    <property type="protein sequence ID" value="MFM0448615.1"/>
    <property type="molecule type" value="Genomic_DNA"/>
</dbReference>
<proteinExistence type="predicted"/>
<evidence type="ECO:0000313" key="2">
    <source>
        <dbReference type="Proteomes" id="UP001629288"/>
    </source>
</evidence>
<gene>
    <name evidence="1" type="ORF">PQR00_34095</name>
</gene>
<organism evidence="1 2">
    <name type="scientific">Paraburkholderia strydomiana</name>
    <dbReference type="NCBI Taxonomy" id="1245417"/>
    <lineage>
        <taxon>Bacteria</taxon>
        <taxon>Pseudomonadati</taxon>
        <taxon>Pseudomonadota</taxon>
        <taxon>Betaproteobacteria</taxon>
        <taxon>Burkholderiales</taxon>
        <taxon>Burkholderiaceae</taxon>
        <taxon>Paraburkholderia</taxon>
    </lineage>
</organism>